<dbReference type="AlphaFoldDB" id="G4N8H4"/>
<name>G4N8H4_PYRO7</name>
<dbReference type="InterPro" id="IPR014756">
    <property type="entry name" value="Ig_E-set"/>
</dbReference>
<proteinExistence type="predicted"/>
<dbReference type="OrthoDB" id="5422351at2759"/>
<gene>
    <name evidence="2" type="ORF">MGG_06251</name>
</gene>
<dbReference type="EMBL" id="CM001234">
    <property type="protein sequence ID" value="EHA51023.1"/>
    <property type="molecule type" value="Genomic_DNA"/>
</dbReference>
<feature type="compositionally biased region" description="Basic and acidic residues" evidence="1">
    <location>
        <begin position="304"/>
        <end position="318"/>
    </location>
</feature>
<dbReference type="RefSeq" id="XP_003717342.1">
    <property type="nucleotide sequence ID" value="XM_003717294.1"/>
</dbReference>
<dbReference type="InParanoid" id="G4N8H4"/>
<evidence type="ECO:0000313" key="3">
    <source>
        <dbReference type="Proteomes" id="UP000009058"/>
    </source>
</evidence>
<reference key="2">
    <citation type="submission" date="2011-05" db="EMBL/GenBank/DDBJ databases">
        <title>The Genome Sequence of Magnaporthe oryzae 70-15.</title>
        <authorList>
            <consortium name="The Broad Institute Genome Sequencing Platform"/>
            <person name="Ma L.-J."/>
            <person name="Dead R."/>
            <person name="Young S.K."/>
            <person name="Zeng Q."/>
            <person name="Gargeya S."/>
            <person name="Fitzgerald M."/>
            <person name="Haas B."/>
            <person name="Abouelleil A."/>
            <person name="Alvarado L."/>
            <person name="Arachchi H.M."/>
            <person name="Berlin A."/>
            <person name="Brown A."/>
            <person name="Chapman S.B."/>
            <person name="Chen Z."/>
            <person name="Dunbar C."/>
            <person name="Freedman E."/>
            <person name="Gearin G."/>
            <person name="Gellesch M."/>
            <person name="Goldberg J."/>
            <person name="Griggs A."/>
            <person name="Gujja S."/>
            <person name="Heiman D."/>
            <person name="Howarth C."/>
            <person name="Larson L."/>
            <person name="Lui A."/>
            <person name="MacDonald P.J.P."/>
            <person name="Mehta T."/>
            <person name="Montmayeur A."/>
            <person name="Murphy C."/>
            <person name="Neiman D."/>
            <person name="Pearson M."/>
            <person name="Priest M."/>
            <person name="Roberts A."/>
            <person name="Saif S."/>
            <person name="Shea T."/>
            <person name="Shenoy N."/>
            <person name="Sisk P."/>
            <person name="Stolte C."/>
            <person name="Sykes S."/>
            <person name="Yandava C."/>
            <person name="Wortman J."/>
            <person name="Nusbaum C."/>
            <person name="Birren B."/>
        </authorList>
    </citation>
    <scope>NUCLEOTIDE SEQUENCE</scope>
    <source>
        <strain>70-15</strain>
    </source>
</reference>
<dbReference type="InterPro" id="IPR013783">
    <property type="entry name" value="Ig-like_fold"/>
</dbReference>
<dbReference type="VEuPathDB" id="FungiDB:MGG_06251"/>
<dbReference type="Proteomes" id="UP000009058">
    <property type="component" value="Chromosome 4"/>
</dbReference>
<evidence type="ECO:0000313" key="2">
    <source>
        <dbReference type="EMBL" id="EHA51023.1"/>
    </source>
</evidence>
<evidence type="ECO:0008006" key="4">
    <source>
        <dbReference type="Google" id="ProtNLM"/>
    </source>
</evidence>
<dbReference type="PANTHER" id="PTHR40625:SF1">
    <property type="entry name" value="AMP-ACTIVATED PROTEIN KINASE GLYCOGEN-BINDING DOMAIN-CONTAINING PROTEIN"/>
    <property type="match status" value="1"/>
</dbReference>
<accession>G4N8H4</accession>
<organism evidence="2 3">
    <name type="scientific">Pyricularia oryzae (strain 70-15 / ATCC MYA-4617 / FGSC 8958)</name>
    <name type="common">Rice blast fungus</name>
    <name type="synonym">Magnaporthe oryzae</name>
    <dbReference type="NCBI Taxonomy" id="242507"/>
    <lineage>
        <taxon>Eukaryota</taxon>
        <taxon>Fungi</taxon>
        <taxon>Dikarya</taxon>
        <taxon>Ascomycota</taxon>
        <taxon>Pezizomycotina</taxon>
        <taxon>Sordariomycetes</taxon>
        <taxon>Sordariomycetidae</taxon>
        <taxon>Magnaporthales</taxon>
        <taxon>Pyriculariaceae</taxon>
        <taxon>Pyricularia</taxon>
    </lineage>
</organism>
<protein>
    <recommendedName>
        <fullName evidence="4">AMP-activated protein kinase glycogen-binding domain-containing protein</fullName>
    </recommendedName>
</protein>
<feature type="compositionally biased region" description="Acidic residues" evidence="1">
    <location>
        <begin position="341"/>
        <end position="351"/>
    </location>
</feature>
<reference evidence="2 3" key="1">
    <citation type="journal article" date="2005" name="Nature">
        <title>The genome sequence of the rice blast fungus Magnaporthe grisea.</title>
        <authorList>
            <person name="Dean R.A."/>
            <person name="Talbot N.J."/>
            <person name="Ebbole D.J."/>
            <person name="Farman M.L."/>
            <person name="Mitchell T.K."/>
            <person name="Orbach M.J."/>
            <person name="Thon M."/>
            <person name="Kulkarni R."/>
            <person name="Xu J.R."/>
            <person name="Pan H."/>
            <person name="Read N.D."/>
            <person name="Lee Y.H."/>
            <person name="Carbone I."/>
            <person name="Brown D."/>
            <person name="Oh Y.Y."/>
            <person name="Donofrio N."/>
            <person name="Jeong J.S."/>
            <person name="Soanes D.M."/>
            <person name="Djonovic S."/>
            <person name="Kolomiets E."/>
            <person name="Rehmeyer C."/>
            <person name="Li W."/>
            <person name="Harding M."/>
            <person name="Kim S."/>
            <person name="Lebrun M.H."/>
            <person name="Bohnert H."/>
            <person name="Coughlan S."/>
            <person name="Butler J."/>
            <person name="Calvo S."/>
            <person name="Ma L.J."/>
            <person name="Nicol R."/>
            <person name="Purcell S."/>
            <person name="Nusbaum C."/>
            <person name="Galagan J.E."/>
            <person name="Birren B.W."/>
        </authorList>
    </citation>
    <scope>NUCLEOTIDE SEQUENCE [LARGE SCALE GENOMIC DNA]</scope>
    <source>
        <strain evidence="3">70-15 / ATCC MYA-4617 / FGSC 8958</strain>
    </source>
</reference>
<feature type="region of interest" description="Disordered" evidence="1">
    <location>
        <begin position="223"/>
        <end position="423"/>
    </location>
</feature>
<evidence type="ECO:0000256" key="1">
    <source>
        <dbReference type="SAM" id="MobiDB-lite"/>
    </source>
</evidence>
<sequence>MHEAAAFRSGVTSFFVISKNGSEHSLRLNAAKGKRRACILKGCHPPQFSNAVNPFSPRRQVRRVDLVEIIQSIMDPTATLYTFHFLTDPSIRSVKLLGSWDNFTNEHNMERDSRRHCGQWRACHSFKESGGLKMGETYFYYYEVDGTSETHDSSLPSTTACPYLPGQPVNTLTIPIQQSPRKRSASVNSVRRGDYMTLNPADKFIAPRAAPPVPMAIPFSRVGTSAASVPNPDQRSRSSSKRPVSPTPAWPWSPRKLFSRSNSKSSLRKENDTDETEAETISTPIPSVIDDERTVRSSSRGSSRSRDMSPESLRRFLSDDVPAEATPDTNTERLELAIPDDIVEENEDDDNFATSARSESIPYFTVLSPPPSQRTFASQSRPETPSLSPPSLSPEIFSPHSAASNDIPSFYHSDDEGESEDDDFTFRPLQTVVEINADSDSFGQSLMSAFAGYSLPEEARASKVAGRVHIKDQTRVFEML</sequence>
<dbReference type="GeneID" id="2684406"/>
<dbReference type="PANTHER" id="PTHR40625">
    <property type="entry name" value="GTP-BINDING PROTEIN ESDC-RELATED"/>
    <property type="match status" value="1"/>
</dbReference>
<dbReference type="SUPFAM" id="SSF81296">
    <property type="entry name" value="E set domains"/>
    <property type="match status" value="1"/>
</dbReference>
<keyword evidence="3" id="KW-1185">Reference proteome</keyword>
<dbReference type="eggNOG" id="ENOG502SGBF">
    <property type="taxonomic scope" value="Eukaryota"/>
</dbReference>
<dbReference type="Gene3D" id="2.60.40.10">
    <property type="entry name" value="Immunoglobulins"/>
    <property type="match status" value="1"/>
</dbReference>
<feature type="compositionally biased region" description="Polar residues" evidence="1">
    <location>
        <begin position="223"/>
        <end position="233"/>
    </location>
</feature>
<dbReference type="HOGENOM" id="CLU_027580_0_0_1"/>